<dbReference type="GO" id="GO:0043546">
    <property type="term" value="F:molybdopterin cofactor binding"/>
    <property type="evidence" value="ECO:0007669"/>
    <property type="project" value="InterPro"/>
</dbReference>
<feature type="domain" description="Molybdopterin dinucleotide-binding" evidence="6">
    <location>
        <begin position="39"/>
        <end position="133"/>
    </location>
</feature>
<dbReference type="GO" id="GO:0016491">
    <property type="term" value="F:oxidoreductase activity"/>
    <property type="evidence" value="ECO:0007669"/>
    <property type="project" value="UniProtKB-KW"/>
</dbReference>
<evidence type="ECO:0000259" key="6">
    <source>
        <dbReference type="Pfam" id="PF01568"/>
    </source>
</evidence>
<dbReference type="SUPFAM" id="SSF50692">
    <property type="entry name" value="ADC-like"/>
    <property type="match status" value="1"/>
</dbReference>
<feature type="non-terminal residue" evidence="7">
    <location>
        <position position="1"/>
    </location>
</feature>
<evidence type="ECO:0000256" key="2">
    <source>
        <dbReference type="ARBA" id="ARBA00004196"/>
    </source>
</evidence>
<dbReference type="InterPro" id="IPR009010">
    <property type="entry name" value="Asp_de-COase-like_dom_sf"/>
</dbReference>
<dbReference type="AlphaFoldDB" id="X0UDG9"/>
<evidence type="ECO:0000256" key="3">
    <source>
        <dbReference type="ARBA" id="ARBA00010312"/>
    </source>
</evidence>
<keyword evidence="4" id="KW-0004">4Fe-4S</keyword>
<dbReference type="PANTHER" id="PTHR43598:SF5">
    <property type="entry name" value="DMSO REDUCTASE CHAIN A"/>
    <property type="match status" value="1"/>
</dbReference>
<keyword evidence="4" id="KW-0411">Iron-sulfur</keyword>
<comment type="subcellular location">
    <subcellularLocation>
        <location evidence="2">Cell envelope</location>
    </subcellularLocation>
</comment>
<dbReference type="CDD" id="cd02781">
    <property type="entry name" value="MopB_CT_Acetylene-hydratase"/>
    <property type="match status" value="1"/>
</dbReference>
<dbReference type="GO" id="GO:0030313">
    <property type="term" value="C:cell envelope"/>
    <property type="evidence" value="ECO:0007669"/>
    <property type="project" value="UniProtKB-SubCell"/>
</dbReference>
<dbReference type="EMBL" id="BARS01017642">
    <property type="protein sequence ID" value="GAF86500.1"/>
    <property type="molecule type" value="Genomic_DNA"/>
</dbReference>
<dbReference type="InterPro" id="IPR006657">
    <property type="entry name" value="MoPterin_dinucl-bd_dom"/>
</dbReference>
<comment type="caution">
    <text evidence="7">The sequence shown here is derived from an EMBL/GenBank/DDBJ whole genome shotgun (WGS) entry which is preliminary data.</text>
</comment>
<reference evidence="7" key="1">
    <citation type="journal article" date="2014" name="Front. Microbiol.">
        <title>High frequency of phylogenetically diverse reductive dehalogenase-homologous genes in deep subseafloor sedimentary metagenomes.</title>
        <authorList>
            <person name="Kawai M."/>
            <person name="Futagami T."/>
            <person name="Toyoda A."/>
            <person name="Takaki Y."/>
            <person name="Nishi S."/>
            <person name="Hori S."/>
            <person name="Arai W."/>
            <person name="Tsubouchi T."/>
            <person name="Morono Y."/>
            <person name="Uchiyama I."/>
            <person name="Ito T."/>
            <person name="Fujiyama A."/>
            <person name="Inagaki F."/>
            <person name="Takami H."/>
        </authorList>
    </citation>
    <scope>NUCLEOTIDE SEQUENCE</scope>
    <source>
        <strain evidence="7">Expedition CK06-06</strain>
    </source>
</reference>
<dbReference type="InterPro" id="IPR037949">
    <property type="entry name" value="MopB_CT_Acetylene-hydratase"/>
</dbReference>
<sequence>HGLDALPTFVEPAASPVSTPELVEKYPFICSTGLKLGIHTHTQFRTLPWIREIEPEPFGEIHPRTASELGIENGDWMIVESPKGAIKVRARVRATVHPRIVMVTHGYGEPYAGNEDLPNLITSEKERDPVAGATGNRSFLCAVRKAEV</sequence>
<proteinExistence type="inferred from homology"/>
<name>X0UDG9_9ZZZZ</name>
<keyword evidence="4" id="KW-0408">Iron</keyword>
<dbReference type="GO" id="GO:0018818">
    <property type="term" value="F:acetylene hydratase activity"/>
    <property type="evidence" value="ECO:0007669"/>
    <property type="project" value="InterPro"/>
</dbReference>
<gene>
    <name evidence="7" type="ORF">S01H1_28831</name>
</gene>
<dbReference type="GO" id="GO:0051539">
    <property type="term" value="F:4 iron, 4 sulfur cluster binding"/>
    <property type="evidence" value="ECO:0007669"/>
    <property type="project" value="UniProtKB-KW"/>
</dbReference>
<evidence type="ECO:0000256" key="4">
    <source>
        <dbReference type="ARBA" id="ARBA00022485"/>
    </source>
</evidence>
<keyword evidence="4" id="KW-0479">Metal-binding</keyword>
<accession>X0UDG9</accession>
<comment type="similarity">
    <text evidence="3">Belongs to the prokaryotic molybdopterin-containing oxidoreductase family.</text>
</comment>
<keyword evidence="5" id="KW-0560">Oxidoreductase</keyword>
<dbReference type="Pfam" id="PF01568">
    <property type="entry name" value="Molydop_binding"/>
    <property type="match status" value="1"/>
</dbReference>
<organism evidence="7">
    <name type="scientific">marine sediment metagenome</name>
    <dbReference type="NCBI Taxonomy" id="412755"/>
    <lineage>
        <taxon>unclassified sequences</taxon>
        <taxon>metagenomes</taxon>
        <taxon>ecological metagenomes</taxon>
    </lineage>
</organism>
<protein>
    <recommendedName>
        <fullName evidence="6">Molybdopterin dinucleotide-binding domain-containing protein</fullName>
    </recommendedName>
</protein>
<dbReference type="PANTHER" id="PTHR43598">
    <property type="entry name" value="TUNGSTEN-CONTAINING FORMYLMETHANOFURAN DEHYDROGENASE 2 SUBUNIT B"/>
    <property type="match status" value="1"/>
</dbReference>
<evidence type="ECO:0000313" key="7">
    <source>
        <dbReference type="EMBL" id="GAF86500.1"/>
    </source>
</evidence>
<evidence type="ECO:0000256" key="5">
    <source>
        <dbReference type="ARBA" id="ARBA00023002"/>
    </source>
</evidence>
<dbReference type="Gene3D" id="2.40.40.20">
    <property type="match status" value="1"/>
</dbReference>
<evidence type="ECO:0000256" key="1">
    <source>
        <dbReference type="ARBA" id="ARBA00001966"/>
    </source>
</evidence>
<comment type="cofactor">
    <cofactor evidence="1">
        <name>[4Fe-4S] cluster</name>
        <dbReference type="ChEBI" id="CHEBI:49883"/>
    </cofactor>
</comment>